<sequence>MSSPLPRLSDLGFEEIPDDYYEDQMLSVYFPLFRLPDIVIGEILKNWSHKEILFVVQTSLRARRLISKHKIRTKLSVVDAEYDFYFQISYDHKEPFKIDIVTRGDNFDSFWLFQYFIPVRYQGNMLVSRWKEAIHAFQQILEFLDDVFRIKEISFEIKPYLSGRAVPIVEYVASRNIKFGSVHWSKFCGSDEMAGRFLMASKTASDLNFKGLYSNTFRFDHFHLFRMDNLIISNASWMTLKNILALRNCKQVYLGEAHMNTADINKILREIIENSGKLQELRMHSSYVVNMEEAIKDLEISRIENANIMREKKYWLTGNNGKQISATKLLIDVVEITIRT</sequence>
<dbReference type="PROSITE" id="PS50181">
    <property type="entry name" value="FBOX"/>
    <property type="match status" value="1"/>
</dbReference>
<proteinExistence type="predicted"/>
<dbReference type="WBParaSite" id="Csp11.Scaffold630.g19110.t1">
    <property type="protein sequence ID" value="Csp11.Scaffold630.g19110.t1"/>
    <property type="gene ID" value="Csp11.Scaffold630.g19110"/>
</dbReference>
<dbReference type="InterPro" id="IPR001810">
    <property type="entry name" value="F-box_dom"/>
</dbReference>
<accession>A0A1I7UT80</accession>
<feature type="domain" description="F-box" evidence="1">
    <location>
        <begin position="29"/>
        <end position="75"/>
    </location>
</feature>
<dbReference type="Proteomes" id="UP000095282">
    <property type="component" value="Unplaced"/>
</dbReference>
<evidence type="ECO:0000313" key="2">
    <source>
        <dbReference type="Proteomes" id="UP000095282"/>
    </source>
</evidence>
<dbReference type="AlphaFoldDB" id="A0A1I7UT80"/>
<dbReference type="PANTHER" id="PTHR21503:SF8">
    <property type="entry name" value="F-BOX ASSOCIATED DOMAIN-CONTAINING PROTEIN-RELATED"/>
    <property type="match status" value="1"/>
</dbReference>
<organism evidence="2 3">
    <name type="scientific">Caenorhabditis tropicalis</name>
    <dbReference type="NCBI Taxonomy" id="1561998"/>
    <lineage>
        <taxon>Eukaryota</taxon>
        <taxon>Metazoa</taxon>
        <taxon>Ecdysozoa</taxon>
        <taxon>Nematoda</taxon>
        <taxon>Chromadorea</taxon>
        <taxon>Rhabditida</taxon>
        <taxon>Rhabditina</taxon>
        <taxon>Rhabditomorpha</taxon>
        <taxon>Rhabditoidea</taxon>
        <taxon>Rhabditidae</taxon>
        <taxon>Peloderinae</taxon>
        <taxon>Caenorhabditis</taxon>
    </lineage>
</organism>
<protein>
    <submittedName>
        <fullName evidence="3">F-box domain-containing protein</fullName>
    </submittedName>
</protein>
<evidence type="ECO:0000259" key="1">
    <source>
        <dbReference type="PROSITE" id="PS50181"/>
    </source>
</evidence>
<dbReference type="PANTHER" id="PTHR21503">
    <property type="entry name" value="F-BOX-CONTAINING HYPOTHETICAL PROTEIN C.ELEGANS"/>
    <property type="match status" value="1"/>
</dbReference>
<reference evidence="3" key="1">
    <citation type="submission" date="2016-11" db="UniProtKB">
        <authorList>
            <consortium name="WormBaseParasite"/>
        </authorList>
    </citation>
    <scope>IDENTIFICATION</scope>
</reference>
<keyword evidence="2" id="KW-1185">Reference proteome</keyword>
<evidence type="ECO:0000313" key="3">
    <source>
        <dbReference type="WBParaSite" id="Csp11.Scaffold630.g19110.t1"/>
    </source>
</evidence>
<name>A0A1I7UT80_9PELO</name>